<dbReference type="Proteomes" id="UP000499080">
    <property type="component" value="Unassembled WGS sequence"/>
</dbReference>
<keyword evidence="1" id="KW-0812">Transmembrane</keyword>
<reference evidence="2 3" key="1">
    <citation type="journal article" date="2019" name="Sci. Rep.">
        <title>Orb-weaving spider Araneus ventricosus genome elucidates the spidroin gene catalogue.</title>
        <authorList>
            <person name="Kono N."/>
            <person name="Nakamura H."/>
            <person name="Ohtoshi R."/>
            <person name="Moran D.A.P."/>
            <person name="Shinohara A."/>
            <person name="Yoshida Y."/>
            <person name="Fujiwara M."/>
            <person name="Mori M."/>
            <person name="Tomita M."/>
            <person name="Arakawa K."/>
        </authorList>
    </citation>
    <scope>NUCLEOTIDE SEQUENCE [LARGE SCALE GENOMIC DNA]</scope>
</reference>
<evidence type="ECO:0000256" key="1">
    <source>
        <dbReference type="SAM" id="Phobius"/>
    </source>
</evidence>
<evidence type="ECO:0000313" key="2">
    <source>
        <dbReference type="EMBL" id="GBO31922.1"/>
    </source>
</evidence>
<accession>A0A4Y2W4J3</accession>
<sequence>MEDCFLGGRRFIAHEDPSNIPYARKKAQIWWFVTTVLKWFLILLFIYYIFPRSLFNSDERLYDIHP</sequence>
<gene>
    <name evidence="2" type="ORF">AVEN_88752_1</name>
</gene>
<dbReference type="EMBL" id="BGPR01055320">
    <property type="protein sequence ID" value="GBO31922.1"/>
    <property type="molecule type" value="Genomic_DNA"/>
</dbReference>
<evidence type="ECO:0000313" key="3">
    <source>
        <dbReference type="Proteomes" id="UP000499080"/>
    </source>
</evidence>
<comment type="caution">
    <text evidence="2">The sequence shown here is derived from an EMBL/GenBank/DDBJ whole genome shotgun (WGS) entry which is preliminary data.</text>
</comment>
<feature type="transmembrane region" description="Helical" evidence="1">
    <location>
        <begin position="29"/>
        <end position="50"/>
    </location>
</feature>
<keyword evidence="1" id="KW-0472">Membrane</keyword>
<dbReference type="AlphaFoldDB" id="A0A4Y2W4J3"/>
<proteinExistence type="predicted"/>
<keyword evidence="3" id="KW-1185">Reference proteome</keyword>
<protein>
    <submittedName>
        <fullName evidence="2">Uncharacterized protein</fullName>
    </submittedName>
</protein>
<name>A0A4Y2W4J3_ARAVE</name>
<keyword evidence="1" id="KW-1133">Transmembrane helix</keyword>
<organism evidence="2 3">
    <name type="scientific">Araneus ventricosus</name>
    <name type="common">Orbweaver spider</name>
    <name type="synonym">Epeira ventricosa</name>
    <dbReference type="NCBI Taxonomy" id="182803"/>
    <lineage>
        <taxon>Eukaryota</taxon>
        <taxon>Metazoa</taxon>
        <taxon>Ecdysozoa</taxon>
        <taxon>Arthropoda</taxon>
        <taxon>Chelicerata</taxon>
        <taxon>Arachnida</taxon>
        <taxon>Araneae</taxon>
        <taxon>Araneomorphae</taxon>
        <taxon>Entelegynae</taxon>
        <taxon>Araneoidea</taxon>
        <taxon>Araneidae</taxon>
        <taxon>Araneus</taxon>
    </lineage>
</organism>